<evidence type="ECO:0000256" key="8">
    <source>
        <dbReference type="ARBA" id="ARBA00030855"/>
    </source>
</evidence>
<name>A0AAU8BRB9_9VIBR</name>
<feature type="transmembrane region" description="Helical" evidence="9">
    <location>
        <begin position="402"/>
        <end position="425"/>
    </location>
</feature>
<evidence type="ECO:0000256" key="9">
    <source>
        <dbReference type="SAM" id="Phobius"/>
    </source>
</evidence>
<accession>A0AAU8BRB9</accession>
<dbReference type="EMBL" id="CP115921">
    <property type="protein sequence ID" value="XCD18471.1"/>
    <property type="molecule type" value="Genomic_DNA"/>
</dbReference>
<feature type="transmembrane region" description="Helical" evidence="9">
    <location>
        <begin position="243"/>
        <end position="265"/>
    </location>
</feature>
<feature type="transmembrane region" description="Helical" evidence="9">
    <location>
        <begin position="319"/>
        <end position="338"/>
    </location>
</feature>
<feature type="transmembrane region" description="Helical" evidence="9">
    <location>
        <begin position="191"/>
        <end position="215"/>
    </location>
</feature>
<comment type="subcellular location">
    <subcellularLocation>
        <location evidence="1">Cell inner membrane</location>
        <topology evidence="1">Multi-pass membrane protein</topology>
    </subcellularLocation>
</comment>
<protein>
    <recommendedName>
        <fullName evidence="2">Multidrug resistance protein NorM</fullName>
    </recommendedName>
    <alternativeName>
        <fullName evidence="8">Na(+)/drug antiporter</fullName>
    </alternativeName>
</protein>
<feature type="transmembrane region" description="Helical" evidence="9">
    <location>
        <begin position="132"/>
        <end position="149"/>
    </location>
</feature>
<feature type="transmembrane region" description="Helical" evidence="9">
    <location>
        <begin position="12"/>
        <end position="33"/>
    </location>
</feature>
<evidence type="ECO:0000256" key="6">
    <source>
        <dbReference type="ARBA" id="ARBA00022989"/>
    </source>
</evidence>
<dbReference type="GO" id="GO:0015297">
    <property type="term" value="F:antiporter activity"/>
    <property type="evidence" value="ECO:0007669"/>
    <property type="project" value="InterPro"/>
</dbReference>
<dbReference type="RefSeq" id="WP_353499613.1">
    <property type="nucleotide sequence ID" value="NZ_CP115921.1"/>
</dbReference>
<dbReference type="InterPro" id="IPR047135">
    <property type="entry name" value="YsiQ"/>
</dbReference>
<dbReference type="Pfam" id="PF01554">
    <property type="entry name" value="MatE"/>
    <property type="match status" value="2"/>
</dbReference>
<dbReference type="PANTHER" id="PTHR42925">
    <property type="entry name" value="MULTIDRUG AND TOXIN EFFLUX PROTEIN MATE FAMILY"/>
    <property type="match status" value="1"/>
</dbReference>
<gene>
    <name evidence="10" type="ORF">PG915_16995</name>
</gene>
<dbReference type="KEGG" id="vck:PG915_16995"/>
<evidence type="ECO:0000256" key="7">
    <source>
        <dbReference type="ARBA" id="ARBA00023136"/>
    </source>
</evidence>
<evidence type="ECO:0000256" key="1">
    <source>
        <dbReference type="ARBA" id="ARBA00004429"/>
    </source>
</evidence>
<dbReference type="GO" id="GO:0005886">
    <property type="term" value="C:plasma membrane"/>
    <property type="evidence" value="ECO:0007669"/>
    <property type="project" value="UniProtKB-SubCell"/>
</dbReference>
<organism evidence="10">
    <name type="scientific">Vibrio chaetopteri</name>
    <dbReference type="NCBI Taxonomy" id="3016528"/>
    <lineage>
        <taxon>Bacteria</taxon>
        <taxon>Pseudomonadati</taxon>
        <taxon>Pseudomonadota</taxon>
        <taxon>Gammaproteobacteria</taxon>
        <taxon>Vibrionales</taxon>
        <taxon>Vibrionaceae</taxon>
        <taxon>Vibrio</taxon>
    </lineage>
</organism>
<evidence type="ECO:0000256" key="2">
    <source>
        <dbReference type="ARBA" id="ARBA00013489"/>
    </source>
</evidence>
<keyword evidence="6 9" id="KW-1133">Transmembrane helix</keyword>
<reference evidence="10" key="1">
    <citation type="submission" date="2023-01" db="EMBL/GenBank/DDBJ databases">
        <title>Vibrio sp. CB1-14 genome sequencing.</title>
        <authorList>
            <person name="Otstavnykh N."/>
            <person name="Isaeva M."/>
            <person name="Meleshko D."/>
        </authorList>
    </citation>
    <scope>NUCLEOTIDE SEQUENCE</scope>
    <source>
        <strain evidence="10">CB1-14</strain>
    </source>
</reference>
<feature type="transmembrane region" description="Helical" evidence="9">
    <location>
        <begin position="358"/>
        <end position="382"/>
    </location>
</feature>
<feature type="transmembrane region" description="Helical" evidence="9">
    <location>
        <begin position="161"/>
        <end position="185"/>
    </location>
</feature>
<feature type="transmembrane region" description="Helical" evidence="9">
    <location>
        <begin position="53"/>
        <end position="77"/>
    </location>
</feature>
<sequence length="458" mass="49510">MEPPSYRYFVKNVLILGIPIALQSLLMSSLGFVDSLMISQLGTEEVAAAGIGARIFWVSIVLVWGLGSGMGILLAQYWGANDEKGLKRYLALGTGVTQGLAFFCFVLCFFMPTLLPSLFNPSETVLALASDYVQLLGIAMCLSGLGIAADTALRSIGQTRINLYVSILEVALNVVLNYILIFGYLGLPAMGLIGAGIGSVIARSIRLIVILVIIYRYFPVLALRWQNVVEACERSMVSKFVTITYPIMVGTVIWCAGIFTFNIILGRMGQTELATMAVITPLESVGLALGLGLSNATGIIIGNSLGANQFKHSTQYARWALQSAFIVGALLGGILLVAQSALLSLYGALSDDVTELMIMSFPVMALSIMLRTINITLIVGVLRSGGDSKFCMNMDFVCQWMWAVPVTAMGAIVFELPFTTVLLLMTSEEIIKVLPAAWRVYSDKWVNNLTENTERSAA</sequence>
<dbReference type="InterPro" id="IPR002528">
    <property type="entry name" value="MATE_fam"/>
</dbReference>
<keyword evidence="4" id="KW-1003">Cell membrane</keyword>
<keyword evidence="7 9" id="KW-0472">Membrane</keyword>
<keyword evidence="5 9" id="KW-0812">Transmembrane</keyword>
<dbReference type="PANTHER" id="PTHR42925:SF2">
    <property type="entry name" value="NA+ DRIVEN MULTIDRUG EFFLUX PUMP"/>
    <property type="match status" value="1"/>
</dbReference>
<dbReference type="GO" id="GO:0042910">
    <property type="term" value="F:xenobiotic transmembrane transporter activity"/>
    <property type="evidence" value="ECO:0007669"/>
    <property type="project" value="InterPro"/>
</dbReference>
<feature type="transmembrane region" description="Helical" evidence="9">
    <location>
        <begin position="89"/>
        <end position="112"/>
    </location>
</feature>
<evidence type="ECO:0000256" key="3">
    <source>
        <dbReference type="ARBA" id="ARBA00022448"/>
    </source>
</evidence>
<evidence type="ECO:0000256" key="4">
    <source>
        <dbReference type="ARBA" id="ARBA00022475"/>
    </source>
</evidence>
<evidence type="ECO:0000313" key="10">
    <source>
        <dbReference type="EMBL" id="XCD18471.1"/>
    </source>
</evidence>
<feature type="transmembrane region" description="Helical" evidence="9">
    <location>
        <begin position="285"/>
        <end position="307"/>
    </location>
</feature>
<keyword evidence="3" id="KW-0813">Transport</keyword>
<dbReference type="NCBIfam" id="TIGR00797">
    <property type="entry name" value="matE"/>
    <property type="match status" value="1"/>
</dbReference>
<dbReference type="PIRSF" id="PIRSF006603">
    <property type="entry name" value="DinF"/>
    <property type="match status" value="1"/>
</dbReference>
<dbReference type="AlphaFoldDB" id="A0AAU8BRB9"/>
<proteinExistence type="predicted"/>
<dbReference type="InterPro" id="IPR048279">
    <property type="entry name" value="MdtK-like"/>
</dbReference>
<evidence type="ECO:0000256" key="5">
    <source>
        <dbReference type="ARBA" id="ARBA00022692"/>
    </source>
</evidence>